<dbReference type="EMBL" id="BMDC01000001">
    <property type="protein sequence ID" value="GGH62142.1"/>
    <property type="molecule type" value="Genomic_DNA"/>
</dbReference>
<keyword evidence="2" id="KW-0472">Membrane</keyword>
<keyword evidence="2" id="KW-1133">Transmembrane helix</keyword>
<sequence>MKALPTSVILVATAIIQALGMYKWTGDSMVVSGQIFFPILFALMAFYLVFRNPETGSRFSNAHIVLLGLGVILLVATLAGTVASIFWLYPQVFIYYTAFLLLVIELGLRIAALPKKTPSEKPRKVSKREQRRNRGSNLVASVKSTDKNETK</sequence>
<name>A0A917MV07_9MICC</name>
<protein>
    <submittedName>
        <fullName evidence="3">Uncharacterized protein</fullName>
    </submittedName>
</protein>
<feature type="compositionally biased region" description="Basic residues" evidence="1">
    <location>
        <begin position="124"/>
        <end position="134"/>
    </location>
</feature>
<dbReference type="AlphaFoldDB" id="A0A917MV07"/>
<gene>
    <name evidence="3" type="ORF">GCM10007359_12070</name>
</gene>
<keyword evidence="2" id="KW-0812">Transmembrane</keyword>
<dbReference type="Proteomes" id="UP000600171">
    <property type="component" value="Unassembled WGS sequence"/>
</dbReference>
<feature type="region of interest" description="Disordered" evidence="1">
    <location>
        <begin position="117"/>
        <end position="151"/>
    </location>
</feature>
<feature type="transmembrane region" description="Helical" evidence="2">
    <location>
        <begin position="28"/>
        <end position="50"/>
    </location>
</feature>
<accession>A0A917MV07</accession>
<evidence type="ECO:0000256" key="2">
    <source>
        <dbReference type="SAM" id="Phobius"/>
    </source>
</evidence>
<keyword evidence="4" id="KW-1185">Reference proteome</keyword>
<reference evidence="3 4" key="1">
    <citation type="journal article" date="2014" name="Int. J. Syst. Evol. Microbiol.">
        <title>Complete genome sequence of Corynebacterium casei LMG S-19264T (=DSM 44701T), isolated from a smear-ripened cheese.</title>
        <authorList>
            <consortium name="US DOE Joint Genome Institute (JGI-PGF)"/>
            <person name="Walter F."/>
            <person name="Albersmeier A."/>
            <person name="Kalinowski J."/>
            <person name="Ruckert C."/>
        </authorList>
    </citation>
    <scope>NUCLEOTIDE SEQUENCE [LARGE SCALE GENOMIC DNA]</scope>
    <source>
        <strain evidence="3 4">CCM 8669</strain>
    </source>
</reference>
<organism evidence="3 4">
    <name type="scientific">Rothia aerolata</name>
    <dbReference type="NCBI Taxonomy" id="1812262"/>
    <lineage>
        <taxon>Bacteria</taxon>
        <taxon>Bacillati</taxon>
        <taxon>Actinomycetota</taxon>
        <taxon>Actinomycetes</taxon>
        <taxon>Micrococcales</taxon>
        <taxon>Micrococcaceae</taxon>
        <taxon>Rothia</taxon>
    </lineage>
</organism>
<evidence type="ECO:0000256" key="1">
    <source>
        <dbReference type="SAM" id="MobiDB-lite"/>
    </source>
</evidence>
<comment type="caution">
    <text evidence="3">The sequence shown here is derived from an EMBL/GenBank/DDBJ whole genome shotgun (WGS) entry which is preliminary data.</text>
</comment>
<evidence type="ECO:0000313" key="4">
    <source>
        <dbReference type="Proteomes" id="UP000600171"/>
    </source>
</evidence>
<feature type="transmembrane region" description="Helical" evidence="2">
    <location>
        <begin position="93"/>
        <end position="113"/>
    </location>
</feature>
<proteinExistence type="predicted"/>
<evidence type="ECO:0000313" key="3">
    <source>
        <dbReference type="EMBL" id="GGH62142.1"/>
    </source>
</evidence>
<feature type="transmembrane region" description="Helical" evidence="2">
    <location>
        <begin position="62"/>
        <end position="87"/>
    </location>
</feature>